<dbReference type="Pfam" id="PF12901">
    <property type="entry name" value="SUZ-C"/>
    <property type="match status" value="1"/>
</dbReference>
<feature type="region of interest" description="Disordered" evidence="3">
    <location>
        <begin position="186"/>
        <end position="232"/>
    </location>
</feature>
<dbReference type="RefSeq" id="XP_017785600.1">
    <property type="nucleotide sequence ID" value="XM_017930111.1"/>
</dbReference>
<evidence type="ECO:0000256" key="1">
    <source>
        <dbReference type="ARBA" id="ARBA00007124"/>
    </source>
</evidence>
<dbReference type="PROSITE" id="PS51938">
    <property type="entry name" value="SUZ_C"/>
    <property type="match status" value="1"/>
</dbReference>
<dbReference type="Pfam" id="PF12752">
    <property type="entry name" value="SUZ"/>
    <property type="match status" value="1"/>
</dbReference>
<dbReference type="PANTHER" id="PTHR31796:SF2">
    <property type="entry name" value="SUZ DOMAIN-CONTAINING PROTEIN 1"/>
    <property type="match status" value="1"/>
</dbReference>
<dbReference type="GeneID" id="108568815"/>
<organism evidence="6 7">
    <name type="scientific">Nicrophorus vespilloides</name>
    <name type="common">Boreal carrion beetle</name>
    <dbReference type="NCBI Taxonomy" id="110193"/>
    <lineage>
        <taxon>Eukaryota</taxon>
        <taxon>Metazoa</taxon>
        <taxon>Ecdysozoa</taxon>
        <taxon>Arthropoda</taxon>
        <taxon>Hexapoda</taxon>
        <taxon>Insecta</taxon>
        <taxon>Pterygota</taxon>
        <taxon>Neoptera</taxon>
        <taxon>Endopterygota</taxon>
        <taxon>Coleoptera</taxon>
        <taxon>Polyphaga</taxon>
        <taxon>Staphyliniformia</taxon>
        <taxon>Silphidae</taxon>
        <taxon>Nicrophorinae</taxon>
        <taxon>Nicrophorus</taxon>
    </lineage>
</organism>
<evidence type="ECO:0000256" key="2">
    <source>
        <dbReference type="ARBA" id="ARBA00044802"/>
    </source>
</evidence>
<dbReference type="InterPro" id="IPR039228">
    <property type="entry name" value="SZRD1"/>
</dbReference>
<feature type="region of interest" description="Disordered" evidence="3">
    <location>
        <begin position="89"/>
        <end position="114"/>
    </location>
</feature>
<evidence type="ECO:0000259" key="4">
    <source>
        <dbReference type="PROSITE" id="PS51673"/>
    </source>
</evidence>
<proteinExistence type="inferred from homology"/>
<protein>
    <recommendedName>
        <fullName evidence="2">SUZ RNA-binding domain-containing</fullName>
    </recommendedName>
</protein>
<dbReference type="PANTHER" id="PTHR31796">
    <property type="entry name" value="SUZ DOMAIN-CONTAINING PROTEIN 1"/>
    <property type="match status" value="1"/>
</dbReference>
<name>A0ABM1NFK0_NICVS</name>
<feature type="compositionally biased region" description="Low complexity" evidence="3">
    <location>
        <begin position="98"/>
        <end position="109"/>
    </location>
</feature>
<sequence>MVLTYKSEVFFCSYRGSTDVSDVLVKIRSGFEMASKQQEIEVLDNWEDIEESDVERKFSKLLLPSTRTSSMTTSTTTTMMPSMSRSLIGGGGSGSAAGCGTPSSSTPTSMLSRSCNGTNGSPINIILTGDDALRSQYAPPEPIVTILRRPTKENSSQNDNKVYQPKKTLKQREQEYAEARLRILGATHSGETKSEESRVSSIQNKPRSAEIENVIRLPKGPDGTKGFSTLKR</sequence>
<dbReference type="Proteomes" id="UP000695000">
    <property type="component" value="Unplaced"/>
</dbReference>
<feature type="domain" description="SUZ" evidence="4">
    <location>
        <begin position="122"/>
        <end position="188"/>
    </location>
</feature>
<reference evidence="7" key="1">
    <citation type="submission" date="2025-08" db="UniProtKB">
        <authorList>
            <consortium name="RefSeq"/>
        </authorList>
    </citation>
    <scope>IDENTIFICATION</scope>
    <source>
        <tissue evidence="7">Whole Larva</tissue>
    </source>
</reference>
<dbReference type="InterPro" id="IPR024642">
    <property type="entry name" value="SUZ-C"/>
</dbReference>
<comment type="similarity">
    <text evidence="1">Belongs to the SZRD1 family.</text>
</comment>
<evidence type="ECO:0000313" key="6">
    <source>
        <dbReference type="Proteomes" id="UP000695000"/>
    </source>
</evidence>
<accession>A0ABM1NFK0</accession>
<dbReference type="PROSITE" id="PS51673">
    <property type="entry name" value="SUZ"/>
    <property type="match status" value="1"/>
</dbReference>
<evidence type="ECO:0000259" key="5">
    <source>
        <dbReference type="PROSITE" id="PS51938"/>
    </source>
</evidence>
<feature type="region of interest" description="Disordered" evidence="3">
    <location>
        <begin position="148"/>
        <end position="169"/>
    </location>
</feature>
<gene>
    <name evidence="7" type="primary">LOC108568815</name>
</gene>
<dbReference type="InterPro" id="IPR024771">
    <property type="entry name" value="SUZ"/>
</dbReference>
<feature type="domain" description="SUZ-C" evidence="5">
    <location>
        <begin position="190"/>
        <end position="231"/>
    </location>
</feature>
<evidence type="ECO:0000256" key="3">
    <source>
        <dbReference type="SAM" id="MobiDB-lite"/>
    </source>
</evidence>
<keyword evidence="6" id="KW-1185">Reference proteome</keyword>
<evidence type="ECO:0000313" key="7">
    <source>
        <dbReference type="RefSeq" id="XP_017785600.1"/>
    </source>
</evidence>